<reference evidence="8" key="1">
    <citation type="journal article" date="2019" name="Int. J. Syst. Evol. Microbiol.">
        <title>The Global Catalogue of Microorganisms (GCM) 10K type strain sequencing project: providing services to taxonomists for standard genome sequencing and annotation.</title>
        <authorList>
            <consortium name="The Broad Institute Genomics Platform"/>
            <consortium name="The Broad Institute Genome Sequencing Center for Infectious Disease"/>
            <person name="Wu L."/>
            <person name="Ma J."/>
        </authorList>
    </citation>
    <scope>NUCLEOTIDE SEQUENCE [LARGE SCALE GENOMIC DNA]</scope>
    <source>
        <strain evidence="8">KCTC 52042</strain>
    </source>
</reference>
<evidence type="ECO:0000313" key="8">
    <source>
        <dbReference type="Proteomes" id="UP001597460"/>
    </source>
</evidence>
<keyword evidence="4" id="KW-0808">Transferase</keyword>
<evidence type="ECO:0000256" key="2">
    <source>
        <dbReference type="ARBA" id="ARBA00022475"/>
    </source>
</evidence>
<dbReference type="PANTHER" id="PTHR43646">
    <property type="entry name" value="GLYCOSYLTRANSFERASE"/>
    <property type="match status" value="1"/>
</dbReference>
<evidence type="ECO:0000313" key="7">
    <source>
        <dbReference type="EMBL" id="MFD2530860.1"/>
    </source>
</evidence>
<dbReference type="RefSeq" id="WP_390296809.1">
    <property type="nucleotide sequence ID" value="NZ_JBHULI010000001.1"/>
</dbReference>
<keyword evidence="3" id="KW-0328">Glycosyltransferase</keyword>
<dbReference type="Proteomes" id="UP001597460">
    <property type="component" value="Unassembled WGS sequence"/>
</dbReference>
<comment type="caution">
    <text evidence="7">The sequence shown here is derived from an EMBL/GenBank/DDBJ whole genome shotgun (WGS) entry which is preliminary data.</text>
</comment>
<dbReference type="EMBL" id="JBHULI010000001">
    <property type="protein sequence ID" value="MFD2530860.1"/>
    <property type="molecule type" value="Genomic_DNA"/>
</dbReference>
<evidence type="ECO:0000256" key="1">
    <source>
        <dbReference type="ARBA" id="ARBA00004236"/>
    </source>
</evidence>
<evidence type="ECO:0000256" key="4">
    <source>
        <dbReference type="ARBA" id="ARBA00022679"/>
    </source>
</evidence>
<keyword evidence="2" id="KW-1003">Cell membrane</keyword>
<keyword evidence="8" id="KW-1185">Reference proteome</keyword>
<evidence type="ECO:0000259" key="6">
    <source>
        <dbReference type="Pfam" id="PF00535"/>
    </source>
</evidence>
<keyword evidence="5" id="KW-0472">Membrane</keyword>
<proteinExistence type="predicted"/>
<dbReference type="Gene3D" id="3.90.550.10">
    <property type="entry name" value="Spore Coat Polysaccharide Biosynthesis Protein SpsA, Chain A"/>
    <property type="match status" value="1"/>
</dbReference>
<sequence length="189" mass="21322">MNISIIIPTYNEADGILGLLRYLKKYANDSVADILVVDGQSSDDTVLKVKEAGFNCFISPQKGRATQMNFGAQIAKGEILYFVHADSIPPETYASDIVNSIQDGTESGCYRFTFNSDHPLLKINAWFTRFDRLMCRGGDQTLFIKKTVFEELGGFKNYAIMEDFDMIRRLRERGAFKILPKDVIVSPKV</sequence>
<evidence type="ECO:0000256" key="5">
    <source>
        <dbReference type="ARBA" id="ARBA00023136"/>
    </source>
</evidence>
<accession>A0ABW5JGM9</accession>
<protein>
    <submittedName>
        <fullName evidence="7">TIGR04283 family arsenosugar biosynthesis glycosyltransferase</fullName>
    </submittedName>
</protein>
<dbReference type="InterPro" id="IPR001173">
    <property type="entry name" value="Glyco_trans_2-like"/>
</dbReference>
<dbReference type="SUPFAM" id="SSF53448">
    <property type="entry name" value="Nucleotide-diphospho-sugar transferases"/>
    <property type="match status" value="1"/>
</dbReference>
<dbReference type="NCBIfam" id="TIGR04283">
    <property type="entry name" value="glyco_like_mftF"/>
    <property type="match status" value="1"/>
</dbReference>
<evidence type="ECO:0000256" key="3">
    <source>
        <dbReference type="ARBA" id="ARBA00022676"/>
    </source>
</evidence>
<feature type="domain" description="Glycosyltransferase 2-like" evidence="6">
    <location>
        <begin position="4"/>
        <end position="128"/>
    </location>
</feature>
<dbReference type="InterPro" id="IPR029044">
    <property type="entry name" value="Nucleotide-diphossugar_trans"/>
</dbReference>
<dbReference type="PANTHER" id="PTHR43646:SF2">
    <property type="entry name" value="GLYCOSYLTRANSFERASE 2-LIKE DOMAIN-CONTAINING PROTEIN"/>
    <property type="match status" value="1"/>
</dbReference>
<dbReference type="InterPro" id="IPR026461">
    <property type="entry name" value="Trfase_2_rSAM/seldom_assoc"/>
</dbReference>
<dbReference type="CDD" id="cd02522">
    <property type="entry name" value="GT_2_like_a"/>
    <property type="match status" value="1"/>
</dbReference>
<organism evidence="7 8">
    <name type="scientific">Gracilimonas halophila</name>
    <dbReference type="NCBI Taxonomy" id="1834464"/>
    <lineage>
        <taxon>Bacteria</taxon>
        <taxon>Pseudomonadati</taxon>
        <taxon>Balneolota</taxon>
        <taxon>Balneolia</taxon>
        <taxon>Balneolales</taxon>
        <taxon>Balneolaceae</taxon>
        <taxon>Gracilimonas</taxon>
    </lineage>
</organism>
<dbReference type="Pfam" id="PF00535">
    <property type="entry name" value="Glycos_transf_2"/>
    <property type="match status" value="1"/>
</dbReference>
<comment type="subcellular location">
    <subcellularLocation>
        <location evidence="1">Cell membrane</location>
    </subcellularLocation>
</comment>
<name>A0ABW5JGM9_9BACT</name>
<gene>
    <name evidence="7" type="ORF">ACFSVN_00190</name>
</gene>